<sequence>MNEKNQRETLSELTAADLLILPLREGTAGFDRLDQALQDHFGSNNAIGATIRLEAQQPVTLHDGYVIRRYLRPDSSRHLLVELDSEPCFPVARGVELTEPDPRWMDYYQQTGIYKAAGAGMSVGFAADGFRRECITSLEIAKIPE</sequence>
<reference evidence="1 2" key="1">
    <citation type="submission" date="2015-11" db="EMBL/GenBank/DDBJ databases">
        <title>Genome sequences of Lysobacter enzymogenes strain C3 and Lysobacter antibioticus ATCC 29479.</title>
        <authorList>
            <person name="Kobayashi D.Y."/>
        </authorList>
    </citation>
    <scope>NUCLEOTIDE SEQUENCE [LARGE SCALE GENOMIC DNA]</scope>
    <source>
        <strain evidence="1 2">C3</strain>
    </source>
</reference>
<proteinExistence type="predicted"/>
<protein>
    <submittedName>
        <fullName evidence="1">Uncharacterized protein</fullName>
    </submittedName>
</protein>
<gene>
    <name evidence="1" type="ORF">GLE_4765</name>
</gene>
<evidence type="ECO:0000313" key="1">
    <source>
        <dbReference type="EMBL" id="ALN60106.1"/>
    </source>
</evidence>
<evidence type="ECO:0000313" key="2">
    <source>
        <dbReference type="Proteomes" id="UP000061569"/>
    </source>
</evidence>
<dbReference type="AlphaFoldDB" id="A0A0S2DNE5"/>
<accession>A0A0S2DNE5</accession>
<dbReference type="STRING" id="69.GLE_4765"/>
<dbReference type="Proteomes" id="UP000061569">
    <property type="component" value="Chromosome"/>
</dbReference>
<dbReference type="EMBL" id="CP013140">
    <property type="protein sequence ID" value="ALN60106.1"/>
    <property type="molecule type" value="Genomic_DNA"/>
</dbReference>
<dbReference type="KEGG" id="lez:GLE_4765"/>
<name>A0A0S2DNE5_LYSEN</name>
<organism evidence="1 2">
    <name type="scientific">Lysobacter enzymogenes</name>
    <dbReference type="NCBI Taxonomy" id="69"/>
    <lineage>
        <taxon>Bacteria</taxon>
        <taxon>Pseudomonadati</taxon>
        <taxon>Pseudomonadota</taxon>
        <taxon>Gammaproteobacteria</taxon>
        <taxon>Lysobacterales</taxon>
        <taxon>Lysobacteraceae</taxon>
        <taxon>Lysobacter</taxon>
    </lineage>
</organism>
<dbReference type="PATRIC" id="fig|69.6.peg.4698"/>